<dbReference type="EMBL" id="VFRP01000018">
    <property type="protein sequence ID" value="TPE48931.1"/>
    <property type="molecule type" value="Genomic_DNA"/>
</dbReference>
<dbReference type="AlphaFoldDB" id="A0A501WPH6"/>
<dbReference type="CDD" id="cd02213">
    <property type="entry name" value="cupin_PMI_typeII_C"/>
    <property type="match status" value="1"/>
</dbReference>
<evidence type="ECO:0000259" key="11">
    <source>
        <dbReference type="Pfam" id="PF22640"/>
    </source>
</evidence>
<dbReference type="InterPro" id="IPR006375">
    <property type="entry name" value="Man1P_GuaTrfase/Man6P_Isoase"/>
</dbReference>
<dbReference type="RefSeq" id="WP_140455148.1">
    <property type="nucleotide sequence ID" value="NZ_VFRP01000018.1"/>
</dbReference>
<keyword evidence="13" id="KW-1185">Reference proteome</keyword>
<dbReference type="InterPro" id="IPR005835">
    <property type="entry name" value="NTP_transferase_dom"/>
</dbReference>
<dbReference type="PANTHER" id="PTHR46390:SF1">
    <property type="entry name" value="MANNOSE-1-PHOSPHATE GUANYLYLTRANSFERASE"/>
    <property type="match status" value="1"/>
</dbReference>
<dbReference type="SUPFAM" id="SSF53448">
    <property type="entry name" value="Nucleotide-diphospho-sugar transferases"/>
    <property type="match status" value="1"/>
</dbReference>
<dbReference type="Gene3D" id="3.90.550.10">
    <property type="entry name" value="Spore Coat Polysaccharide Biosynthesis Protein SpsA, Chain A"/>
    <property type="match status" value="1"/>
</dbReference>
<dbReference type="Gene3D" id="2.60.120.10">
    <property type="entry name" value="Jelly Rolls"/>
    <property type="match status" value="1"/>
</dbReference>
<keyword evidence="5" id="KW-0547">Nucleotide-binding</keyword>
<evidence type="ECO:0000256" key="4">
    <source>
        <dbReference type="ARBA" id="ARBA00022695"/>
    </source>
</evidence>
<dbReference type="OrthoDB" id="9806359at2"/>
<dbReference type="Pfam" id="PF01050">
    <property type="entry name" value="MannoseP_isomer"/>
    <property type="match status" value="1"/>
</dbReference>
<dbReference type="InterPro" id="IPR029044">
    <property type="entry name" value="Nucleotide-diphossugar_trans"/>
</dbReference>
<dbReference type="SUPFAM" id="SSF51182">
    <property type="entry name" value="RmlC-like cupins"/>
    <property type="match status" value="1"/>
</dbReference>
<evidence type="ECO:0000313" key="13">
    <source>
        <dbReference type="Proteomes" id="UP000319255"/>
    </source>
</evidence>
<keyword evidence="3 12" id="KW-0808">Transferase</keyword>
<dbReference type="GO" id="GO:0005525">
    <property type="term" value="F:GTP binding"/>
    <property type="evidence" value="ECO:0007669"/>
    <property type="project" value="UniProtKB-KW"/>
</dbReference>
<accession>A0A501WPH6</accession>
<evidence type="ECO:0000256" key="6">
    <source>
        <dbReference type="ARBA" id="ARBA00023134"/>
    </source>
</evidence>
<dbReference type="InterPro" id="IPR001538">
    <property type="entry name" value="Man6P_isomerase-2_C"/>
</dbReference>
<gene>
    <name evidence="12" type="ORF">FJM51_16005</name>
</gene>
<comment type="caution">
    <text evidence="12">The sequence shown here is derived from an EMBL/GenBank/DDBJ whole genome shotgun (WGS) entry which is preliminary data.</text>
</comment>
<dbReference type="GO" id="GO:0000271">
    <property type="term" value="P:polysaccharide biosynthetic process"/>
    <property type="evidence" value="ECO:0007669"/>
    <property type="project" value="InterPro"/>
</dbReference>
<dbReference type="InterPro" id="IPR051161">
    <property type="entry name" value="Mannose-6P_isomerase_type2"/>
</dbReference>
<comment type="catalytic activity">
    <reaction evidence="7">
        <text>alpha-D-mannose 1-phosphate + GTP + H(+) = GDP-alpha-D-mannose + diphosphate</text>
        <dbReference type="Rhea" id="RHEA:15229"/>
        <dbReference type="ChEBI" id="CHEBI:15378"/>
        <dbReference type="ChEBI" id="CHEBI:33019"/>
        <dbReference type="ChEBI" id="CHEBI:37565"/>
        <dbReference type="ChEBI" id="CHEBI:57527"/>
        <dbReference type="ChEBI" id="CHEBI:58409"/>
        <dbReference type="EC" id="2.7.7.13"/>
    </reaction>
</comment>
<feature type="domain" description="MannoseP isomerase/GMP-like beta-helix" evidence="11">
    <location>
        <begin position="309"/>
        <end position="363"/>
    </location>
</feature>
<proteinExistence type="inferred from homology"/>
<feature type="domain" description="Mannose-6-phosphate isomerase type II C-terminal" evidence="10">
    <location>
        <begin position="367"/>
        <end position="481"/>
    </location>
</feature>
<dbReference type="Proteomes" id="UP000319255">
    <property type="component" value="Unassembled WGS sequence"/>
</dbReference>
<dbReference type="EC" id="2.7.7.13" evidence="2"/>
<name>A0A501WPH6_9RHOB</name>
<sequence>MTRFDVALAPQPITSVGDGAIVPIVLCGGSGTRLWPMSRRDFAKQHAPVLGAESPFQETLRRLAANPVFAAPIVITSVAGRFIAAEQAAAVRVGIELVLEPEGRDTLAAATLGALVLAARGGEETLGLLLPSDHLIPDPDAFAAAAAAAAAAASGGDLVTFGLMPRGPATGYGYIRPGATAEKGGFHIGAFVEKPDAARAETLVAEGYLWNAGMFCFKAGAALREIEAHAPGTLRAVRAALDEGGMDLGSLRLGDSYAAIPKTSFDIGVMEKTRRGVVMPADFTWSDVGDWREIWTVSPRDEAGVVTVGDVVARDSRDSYLRSSGRLVCAVGVENLAVIETPDAVLVCPMDRAQEVKALVATLERDGRSEATASARSYRPWGWYQTMDIGPRFRVKRIVVNPGAKLSLQRHHHRAEHWVVVHGTAEVTRDAEVMLVHENQSVYLPLGSVHRLANPGKIPCELIEVQTGSYLEEDDIIRIEDDFGRG</sequence>
<organism evidence="12 13">
    <name type="scientific">Amaricoccus solimangrovi</name>
    <dbReference type="NCBI Taxonomy" id="2589815"/>
    <lineage>
        <taxon>Bacteria</taxon>
        <taxon>Pseudomonadati</taxon>
        <taxon>Pseudomonadota</taxon>
        <taxon>Alphaproteobacteria</taxon>
        <taxon>Rhodobacterales</taxon>
        <taxon>Paracoccaceae</taxon>
        <taxon>Amaricoccus</taxon>
    </lineage>
</organism>
<reference evidence="12 13" key="1">
    <citation type="submission" date="2019-06" db="EMBL/GenBank/DDBJ databases">
        <title>A novel bacterium of genus Amaricoccus, isolated from marine sediment.</title>
        <authorList>
            <person name="Huang H."/>
            <person name="Mo K."/>
            <person name="Hu Y."/>
        </authorList>
    </citation>
    <scope>NUCLEOTIDE SEQUENCE [LARGE SCALE GENOMIC DNA]</scope>
    <source>
        <strain evidence="12 13">HB172011</strain>
    </source>
</reference>
<dbReference type="GO" id="GO:0016853">
    <property type="term" value="F:isomerase activity"/>
    <property type="evidence" value="ECO:0007669"/>
    <property type="project" value="UniProtKB-KW"/>
</dbReference>
<dbReference type="PANTHER" id="PTHR46390">
    <property type="entry name" value="MANNOSE-1-PHOSPHATE GUANYLYLTRANSFERASE"/>
    <property type="match status" value="1"/>
</dbReference>
<dbReference type="InterPro" id="IPR049577">
    <property type="entry name" value="GMPP_N"/>
</dbReference>
<dbReference type="CDD" id="cd02509">
    <property type="entry name" value="GDP-M1P_Guanylyltransferase"/>
    <property type="match status" value="1"/>
</dbReference>
<evidence type="ECO:0000256" key="1">
    <source>
        <dbReference type="ARBA" id="ARBA00006115"/>
    </source>
</evidence>
<keyword evidence="6" id="KW-0342">GTP-binding</keyword>
<evidence type="ECO:0000256" key="7">
    <source>
        <dbReference type="ARBA" id="ARBA00047343"/>
    </source>
</evidence>
<keyword evidence="4 12" id="KW-0548">Nucleotidyltransferase</keyword>
<feature type="domain" description="Nucleotidyl transferase" evidence="9">
    <location>
        <begin position="23"/>
        <end position="302"/>
    </location>
</feature>
<dbReference type="NCBIfam" id="TIGR01479">
    <property type="entry name" value="GMP_PMI"/>
    <property type="match status" value="1"/>
</dbReference>
<protein>
    <recommendedName>
        <fullName evidence="2">mannose-1-phosphate guanylyltransferase</fullName>
        <ecNumber evidence="2">2.7.7.13</ecNumber>
    </recommendedName>
</protein>
<dbReference type="InterPro" id="IPR014710">
    <property type="entry name" value="RmlC-like_jellyroll"/>
</dbReference>
<keyword evidence="12" id="KW-0413">Isomerase</keyword>
<dbReference type="FunFam" id="2.60.120.10:FF:000032">
    <property type="entry name" value="Mannose-1-phosphate guanylyltransferase/mannose-6-phosphate isomerase"/>
    <property type="match status" value="1"/>
</dbReference>
<evidence type="ECO:0000256" key="2">
    <source>
        <dbReference type="ARBA" id="ARBA00012387"/>
    </source>
</evidence>
<evidence type="ECO:0000259" key="10">
    <source>
        <dbReference type="Pfam" id="PF01050"/>
    </source>
</evidence>
<evidence type="ECO:0000256" key="3">
    <source>
        <dbReference type="ARBA" id="ARBA00022679"/>
    </source>
</evidence>
<dbReference type="GO" id="GO:0009298">
    <property type="term" value="P:GDP-mannose biosynthetic process"/>
    <property type="evidence" value="ECO:0007669"/>
    <property type="project" value="TreeGrafter"/>
</dbReference>
<evidence type="ECO:0000256" key="8">
    <source>
        <dbReference type="RuleBase" id="RU004190"/>
    </source>
</evidence>
<comment type="similarity">
    <text evidence="1 8">Belongs to the mannose-6-phosphate isomerase type 2 family.</text>
</comment>
<evidence type="ECO:0000259" key="9">
    <source>
        <dbReference type="Pfam" id="PF00483"/>
    </source>
</evidence>
<dbReference type="Pfam" id="PF00483">
    <property type="entry name" value="NTP_transferase"/>
    <property type="match status" value="1"/>
</dbReference>
<evidence type="ECO:0000256" key="5">
    <source>
        <dbReference type="ARBA" id="ARBA00022741"/>
    </source>
</evidence>
<dbReference type="GO" id="GO:0004475">
    <property type="term" value="F:mannose-1-phosphate guanylyltransferase (GTP) activity"/>
    <property type="evidence" value="ECO:0007669"/>
    <property type="project" value="UniProtKB-EC"/>
</dbReference>
<dbReference type="InterPro" id="IPR054566">
    <property type="entry name" value="ManC/GMP-like_b-helix"/>
</dbReference>
<dbReference type="InterPro" id="IPR011051">
    <property type="entry name" value="RmlC_Cupin_sf"/>
</dbReference>
<evidence type="ECO:0000313" key="12">
    <source>
        <dbReference type="EMBL" id="TPE48931.1"/>
    </source>
</evidence>
<dbReference type="Pfam" id="PF22640">
    <property type="entry name" value="ManC_GMP_beta-helix"/>
    <property type="match status" value="1"/>
</dbReference>